<dbReference type="Gene3D" id="2.30.30.30">
    <property type="match status" value="1"/>
</dbReference>
<dbReference type="GO" id="GO:0003746">
    <property type="term" value="F:translation elongation factor activity"/>
    <property type="evidence" value="ECO:0007669"/>
    <property type="project" value="UniProtKB-UniRule"/>
</dbReference>
<dbReference type="InterPro" id="IPR014722">
    <property type="entry name" value="Rib_uL2_dom2"/>
</dbReference>
<dbReference type="Pfam" id="PF21485">
    <property type="entry name" value="IF5A-like_N"/>
    <property type="match status" value="1"/>
</dbReference>
<dbReference type="GO" id="GO:0043022">
    <property type="term" value="F:ribosome binding"/>
    <property type="evidence" value="ECO:0007669"/>
    <property type="project" value="UniProtKB-UniRule"/>
</dbReference>
<comment type="caution">
    <text evidence="7">The sequence shown here is derived from an EMBL/GenBank/DDBJ whole genome shotgun (WGS) entry which is preliminary data.</text>
</comment>
<comment type="similarity">
    <text evidence="1 5">Belongs to the eIF-5A family.</text>
</comment>
<dbReference type="Gene3D" id="2.40.50.140">
    <property type="entry name" value="Nucleic acid-binding proteins"/>
    <property type="match status" value="1"/>
</dbReference>
<dbReference type="OrthoDB" id="9975114at2759"/>
<dbReference type="Proteomes" id="UP000549394">
    <property type="component" value="Unassembled WGS sequence"/>
</dbReference>
<dbReference type="SUPFAM" id="SSF50104">
    <property type="entry name" value="Translation proteins SH3-like domain"/>
    <property type="match status" value="1"/>
</dbReference>
<proteinExistence type="inferred from homology"/>
<protein>
    <recommendedName>
        <fullName evidence="5">Eukaryotic translation initiation factor 5A</fullName>
        <shortName evidence="5">eIF-5A</shortName>
    </recommendedName>
</protein>
<dbReference type="InterPro" id="IPR008991">
    <property type="entry name" value="Translation_prot_SH3-like_sf"/>
</dbReference>
<dbReference type="SMART" id="SM01376">
    <property type="entry name" value="eIF-5a"/>
    <property type="match status" value="1"/>
</dbReference>
<dbReference type="PIRSF" id="PIRSF003025">
    <property type="entry name" value="eIF5A"/>
    <property type="match status" value="1"/>
</dbReference>
<dbReference type="GO" id="GO:0045905">
    <property type="term" value="P:positive regulation of translational termination"/>
    <property type="evidence" value="ECO:0007669"/>
    <property type="project" value="UniProtKB-UniRule"/>
</dbReference>
<dbReference type="SUPFAM" id="SSF50249">
    <property type="entry name" value="Nucleic acid-binding proteins"/>
    <property type="match status" value="1"/>
</dbReference>
<reference evidence="7 8" key="1">
    <citation type="submission" date="2020-08" db="EMBL/GenBank/DDBJ databases">
        <authorList>
            <person name="Hejnol A."/>
        </authorList>
    </citation>
    <scope>NUCLEOTIDE SEQUENCE [LARGE SCALE GENOMIC DNA]</scope>
</reference>
<dbReference type="InterPro" id="IPR019769">
    <property type="entry name" value="Trans_elong_IF5A_hypusine_site"/>
</dbReference>
<dbReference type="PROSITE" id="PS00302">
    <property type="entry name" value="IF5A_HYPUSINE"/>
    <property type="match status" value="1"/>
</dbReference>
<evidence type="ECO:0000313" key="7">
    <source>
        <dbReference type="EMBL" id="CAD5119590.1"/>
    </source>
</evidence>
<dbReference type="InterPro" id="IPR020189">
    <property type="entry name" value="IF5A_C"/>
</dbReference>
<organism evidence="7 8">
    <name type="scientific">Dimorphilus gyrociliatus</name>
    <dbReference type="NCBI Taxonomy" id="2664684"/>
    <lineage>
        <taxon>Eukaryota</taxon>
        <taxon>Metazoa</taxon>
        <taxon>Spiralia</taxon>
        <taxon>Lophotrochozoa</taxon>
        <taxon>Annelida</taxon>
        <taxon>Polychaeta</taxon>
        <taxon>Polychaeta incertae sedis</taxon>
        <taxon>Dinophilidae</taxon>
        <taxon>Dimorphilus</taxon>
    </lineage>
</organism>
<comment type="function">
    <text evidence="5">Translation factor that promotes translation elongation and termination, particularly upon ribosome stalling at specific amino acid sequence contexts. Binds between the exit (E) and peptidyl (P) site of the ribosome and promotes rescue of stalled ribosome: specifically required for efficient translation of polyproline-containing peptides as well as other motifs that stall the ribosome. Acts as ribosome quality control (RQC) cofactor by joining the RQC complex to facilitate peptidyl transfer during CAT tailing step.</text>
</comment>
<sequence>MAKSLDSSLYYPIQANTLRIGQYALLHDKPCKIVQIVRSQPGKHGPAKLVFVGLDVFTGKKYEDCCPAKHMMKAPEMSKNEYEVISVSDEIVVIEKDGSFPEMQLPKNDIGKKMSNMFENEDQLKITVLNAMNQEAIVAVKKIKN</sequence>
<keyword evidence="2" id="KW-0251">Elongation factor</keyword>
<keyword evidence="8" id="KW-1185">Reference proteome</keyword>
<dbReference type="InterPro" id="IPR048670">
    <property type="entry name" value="IF5A-like_N"/>
</dbReference>
<dbReference type="AlphaFoldDB" id="A0A7I8VVN9"/>
<gene>
    <name evidence="7" type="ORF">DGYR_LOCUS7804</name>
</gene>
<comment type="PTM">
    <text evidence="5">eIF-5A seems to be the only eukaryotic protein to have a hypusine residue which is a post-translational modification of a lysine by the addition of a butylamino group.</text>
</comment>
<evidence type="ECO:0000256" key="3">
    <source>
        <dbReference type="ARBA" id="ARBA00022917"/>
    </source>
</evidence>
<dbReference type="InterPro" id="IPR001884">
    <property type="entry name" value="IF5A-like"/>
</dbReference>
<accession>A0A7I8VVN9</accession>
<keyword evidence="3 5" id="KW-0648">Protein biosynthesis</keyword>
<evidence type="ECO:0000256" key="4">
    <source>
        <dbReference type="ARBA" id="ARBA00023071"/>
    </source>
</evidence>
<evidence type="ECO:0000256" key="5">
    <source>
        <dbReference type="RuleBase" id="RU362005"/>
    </source>
</evidence>
<keyword evidence="4 5" id="KW-0385">Hypusine</keyword>
<dbReference type="InterPro" id="IPR012340">
    <property type="entry name" value="NA-bd_OB-fold"/>
</dbReference>
<evidence type="ECO:0000256" key="1">
    <source>
        <dbReference type="ARBA" id="ARBA00006016"/>
    </source>
</evidence>
<dbReference type="GO" id="GO:0003723">
    <property type="term" value="F:RNA binding"/>
    <property type="evidence" value="ECO:0007669"/>
    <property type="project" value="InterPro"/>
</dbReference>
<dbReference type="EMBL" id="CAJFCJ010000010">
    <property type="protein sequence ID" value="CAD5119590.1"/>
    <property type="molecule type" value="Genomic_DNA"/>
</dbReference>
<dbReference type="Pfam" id="PF01287">
    <property type="entry name" value="eIF-5a"/>
    <property type="match status" value="1"/>
</dbReference>
<name>A0A7I8VVN9_9ANNE</name>
<evidence type="ECO:0000313" key="8">
    <source>
        <dbReference type="Proteomes" id="UP000549394"/>
    </source>
</evidence>
<dbReference type="NCBIfam" id="TIGR00037">
    <property type="entry name" value="eIF_5A"/>
    <property type="match status" value="1"/>
</dbReference>
<feature type="domain" description="Translation initiation factor 5A C-terminal" evidence="6">
    <location>
        <begin position="76"/>
        <end position="141"/>
    </location>
</feature>
<evidence type="ECO:0000256" key="2">
    <source>
        <dbReference type="ARBA" id="ARBA00022768"/>
    </source>
</evidence>
<dbReference type="PANTHER" id="PTHR11673">
    <property type="entry name" value="TRANSLATION INITIATION FACTOR 5A FAMILY MEMBER"/>
    <property type="match status" value="1"/>
</dbReference>
<dbReference type="GO" id="GO:0045901">
    <property type="term" value="P:positive regulation of translational elongation"/>
    <property type="evidence" value="ECO:0007669"/>
    <property type="project" value="UniProtKB-UniRule"/>
</dbReference>
<evidence type="ECO:0000259" key="6">
    <source>
        <dbReference type="SMART" id="SM01376"/>
    </source>
</evidence>